<protein>
    <submittedName>
        <fullName evidence="1">Uncharacterized protein</fullName>
    </submittedName>
</protein>
<comment type="caution">
    <text evidence="1">The sequence shown here is derived from an EMBL/GenBank/DDBJ whole genome shotgun (WGS) entry which is preliminary data.</text>
</comment>
<dbReference type="EMBL" id="SOGN01000008">
    <property type="protein sequence ID" value="TFC83856.1"/>
    <property type="molecule type" value="Genomic_DNA"/>
</dbReference>
<evidence type="ECO:0000313" key="2">
    <source>
        <dbReference type="Proteomes" id="UP000298433"/>
    </source>
</evidence>
<proteinExistence type="predicted"/>
<dbReference type="Proteomes" id="UP000298433">
    <property type="component" value="Unassembled WGS sequence"/>
</dbReference>
<organism evidence="1 2">
    <name type="scientific">Cryobacterium cheniae</name>
    <dbReference type="NCBI Taxonomy" id="1259262"/>
    <lineage>
        <taxon>Bacteria</taxon>
        <taxon>Bacillati</taxon>
        <taxon>Actinomycetota</taxon>
        <taxon>Actinomycetes</taxon>
        <taxon>Micrococcales</taxon>
        <taxon>Microbacteriaceae</taxon>
        <taxon>Cryobacterium</taxon>
    </lineage>
</organism>
<gene>
    <name evidence="1" type="ORF">E3T23_00915</name>
</gene>
<dbReference type="AlphaFoldDB" id="A0A4R8XVX6"/>
<accession>A0A4R8XVX6</accession>
<keyword evidence="2" id="KW-1185">Reference proteome</keyword>
<evidence type="ECO:0000313" key="1">
    <source>
        <dbReference type="EMBL" id="TFC83856.1"/>
    </source>
</evidence>
<dbReference type="RefSeq" id="WP_134368546.1">
    <property type="nucleotide sequence ID" value="NZ_SOGN01000008.1"/>
</dbReference>
<name>A0A4R8XVX6_9MICO</name>
<reference evidence="1 2" key="1">
    <citation type="submission" date="2019-03" db="EMBL/GenBank/DDBJ databases">
        <title>Genomics of glacier-inhabiting Cryobacterium strains.</title>
        <authorList>
            <person name="Liu Q."/>
            <person name="Xin Y.-H."/>
        </authorList>
    </citation>
    <scope>NUCLEOTIDE SEQUENCE [LARGE SCALE GENOMIC DNA]</scope>
    <source>
        <strain evidence="1 2">TMT2-48-2</strain>
    </source>
</reference>
<sequence length="70" mass="7387">MSTQTLTLSSAPEVDDDDFDFDIAVDDRAEFDRLLSMGFDRAASASVASAAPLTDSQAAIIRAAFTGATR</sequence>